<keyword evidence="4" id="KW-0238">DNA-binding</keyword>
<dbReference type="GO" id="GO:0045944">
    <property type="term" value="P:positive regulation of transcription by RNA polymerase II"/>
    <property type="evidence" value="ECO:0007669"/>
    <property type="project" value="TreeGrafter"/>
</dbReference>
<dbReference type="AlphaFoldDB" id="A0A3E2H7R3"/>
<evidence type="ECO:0000256" key="4">
    <source>
        <dbReference type="ARBA" id="ARBA00023125"/>
    </source>
</evidence>
<dbReference type="Proteomes" id="UP000258309">
    <property type="component" value="Unassembled WGS sequence"/>
</dbReference>
<dbReference type="GO" id="GO:0005634">
    <property type="term" value="C:nucleus"/>
    <property type="evidence" value="ECO:0007669"/>
    <property type="project" value="UniProtKB-SubCell"/>
</dbReference>
<feature type="region of interest" description="Disordered" evidence="7">
    <location>
        <begin position="663"/>
        <end position="694"/>
    </location>
</feature>
<evidence type="ECO:0000259" key="8">
    <source>
        <dbReference type="SMART" id="SM00906"/>
    </source>
</evidence>
<dbReference type="Pfam" id="PF04082">
    <property type="entry name" value="Fungal_trans"/>
    <property type="match status" value="1"/>
</dbReference>
<proteinExistence type="predicted"/>
<evidence type="ECO:0000256" key="2">
    <source>
        <dbReference type="ARBA" id="ARBA00022833"/>
    </source>
</evidence>
<keyword evidence="5" id="KW-0804">Transcription</keyword>
<organism evidence="9 10">
    <name type="scientific">Scytalidium lignicola</name>
    <name type="common">Hyphomycete</name>
    <dbReference type="NCBI Taxonomy" id="5539"/>
    <lineage>
        <taxon>Eukaryota</taxon>
        <taxon>Fungi</taxon>
        <taxon>Dikarya</taxon>
        <taxon>Ascomycota</taxon>
        <taxon>Pezizomycotina</taxon>
        <taxon>Leotiomycetes</taxon>
        <taxon>Leotiomycetes incertae sedis</taxon>
        <taxon>Scytalidium</taxon>
    </lineage>
</organism>
<dbReference type="GO" id="GO:0043565">
    <property type="term" value="F:sequence-specific DNA binding"/>
    <property type="evidence" value="ECO:0007669"/>
    <property type="project" value="TreeGrafter"/>
</dbReference>
<evidence type="ECO:0000313" key="9">
    <source>
        <dbReference type="EMBL" id="RFU29420.1"/>
    </source>
</evidence>
<gene>
    <name evidence="9" type="ORF">B7463_g6943</name>
</gene>
<dbReference type="PANTHER" id="PTHR47540:SF1">
    <property type="entry name" value="ACTIVATOR OF STRESS GENES 1-RELATED"/>
    <property type="match status" value="1"/>
</dbReference>
<dbReference type="GO" id="GO:0008270">
    <property type="term" value="F:zinc ion binding"/>
    <property type="evidence" value="ECO:0007669"/>
    <property type="project" value="InterPro"/>
</dbReference>
<keyword evidence="2" id="KW-0862">Zinc</keyword>
<keyword evidence="6" id="KW-0539">Nucleus</keyword>
<comment type="subcellular location">
    <subcellularLocation>
        <location evidence="1">Nucleus</location>
    </subcellularLocation>
</comment>
<dbReference type="InterPro" id="IPR051711">
    <property type="entry name" value="Stress_Response_Reg"/>
</dbReference>
<feature type="non-terminal residue" evidence="9">
    <location>
        <position position="789"/>
    </location>
</feature>
<evidence type="ECO:0000256" key="1">
    <source>
        <dbReference type="ARBA" id="ARBA00004123"/>
    </source>
</evidence>
<protein>
    <recommendedName>
        <fullName evidence="8">Xylanolytic transcriptional activator regulatory domain-containing protein</fullName>
    </recommendedName>
</protein>
<keyword evidence="3" id="KW-0805">Transcription regulation</keyword>
<dbReference type="OMA" id="FASACIQ"/>
<reference evidence="9 10" key="1">
    <citation type="submission" date="2018-05" db="EMBL/GenBank/DDBJ databases">
        <title>Draft genome sequence of Scytalidium lignicola DSM 105466, a ubiquitous saprotrophic fungus.</title>
        <authorList>
            <person name="Buettner E."/>
            <person name="Gebauer A.M."/>
            <person name="Hofrichter M."/>
            <person name="Liers C."/>
            <person name="Kellner H."/>
        </authorList>
    </citation>
    <scope>NUCLEOTIDE SEQUENCE [LARGE SCALE GENOMIC DNA]</scope>
    <source>
        <strain evidence="9 10">DSM 105466</strain>
    </source>
</reference>
<dbReference type="SMART" id="SM00906">
    <property type="entry name" value="Fungal_trans"/>
    <property type="match status" value="1"/>
</dbReference>
<evidence type="ECO:0000256" key="7">
    <source>
        <dbReference type="SAM" id="MobiDB-lite"/>
    </source>
</evidence>
<name>A0A3E2H7R3_SCYLI</name>
<comment type="caution">
    <text evidence="9">The sequence shown here is derived from an EMBL/GenBank/DDBJ whole genome shotgun (WGS) entry which is preliminary data.</text>
</comment>
<dbReference type="CDD" id="cd12148">
    <property type="entry name" value="fungal_TF_MHR"/>
    <property type="match status" value="1"/>
</dbReference>
<feature type="non-terminal residue" evidence="9">
    <location>
        <position position="1"/>
    </location>
</feature>
<dbReference type="OrthoDB" id="422427at2759"/>
<dbReference type="STRING" id="5539.A0A3E2H7R3"/>
<evidence type="ECO:0000313" key="10">
    <source>
        <dbReference type="Proteomes" id="UP000258309"/>
    </source>
</evidence>
<evidence type="ECO:0000256" key="3">
    <source>
        <dbReference type="ARBA" id="ARBA00023015"/>
    </source>
</evidence>
<evidence type="ECO:0000256" key="6">
    <source>
        <dbReference type="ARBA" id="ARBA00023242"/>
    </source>
</evidence>
<sequence>MRFALECLYQVRRKRRQKQKTAVNINELTSRLQVLEEMVRTNRSGSMEAGVASRSETQDTMHSSPEIEESSITSSTPGPGDGIATDNAEAITTAPGKLDTDKEGKWDYYGNSSSVAFFQQLEDLFGPSISGITRRKRITSQISIPLLFELKPITDDSTPLRKKVLPPRRVADELINSALDDACALEPFVHRPTFDRLVTRVYKNCPADFGPEEKSFMPLLYAVFALGSLFNSHTLKRMDYECAILEGSKYFDRARQQIDLVDCRDIISLQAVVFLNMFLQCTARLSRCYSYLGVTVTLALRMGLHRSLQACVNTVEEEERRRMFWTIQNLEVRNSSLLGLPRLLHEDDIDQSMPSETMGHFFDRQGSQISSTYFSNASVKLVQIMAKIVKDIYPVKCKEPRSGSGKHLVSYTKTLQMERELNMWKLDFDYGLQANGEARRNLKANYLLQLHCAHVRLMLYRPFLHYISKKTEKIDLRVKEFATSCINVSREVIRIGSEMNSRNLFFGAYWFEHYTIFSAIMALVFPIMDRNHDFDVSELLREAKAGREVLKLLSSSSMAADRCNQMLGPLFECADNNDLQSSNESSVHVGSTSAEGILDETNEQLQFNPHRQDCVSRASIEPCQPQICSEAGRYRTLHTVQPEAHAAVVPKTETCVSNNLTAGTSEQAKPSSLSPIAPYTSNPQPQLETSLQDQGSIPWPSFDEASMNQSDLIQVQQFQSLPPYAVFLPQLSSYTQAQASQPTGSEFENDLLAEWVRMGCSPKNLNFADMIAVDGWNNSLDIDGNFYNN</sequence>
<evidence type="ECO:0000256" key="5">
    <source>
        <dbReference type="ARBA" id="ARBA00023163"/>
    </source>
</evidence>
<feature type="domain" description="Xylanolytic transcriptional activator regulatory" evidence="8">
    <location>
        <begin position="288"/>
        <end position="360"/>
    </location>
</feature>
<keyword evidence="10" id="KW-1185">Reference proteome</keyword>
<accession>A0A3E2H7R3</accession>
<dbReference type="GO" id="GO:0006351">
    <property type="term" value="P:DNA-templated transcription"/>
    <property type="evidence" value="ECO:0007669"/>
    <property type="project" value="InterPro"/>
</dbReference>
<feature type="region of interest" description="Disordered" evidence="7">
    <location>
        <begin position="41"/>
        <end position="86"/>
    </location>
</feature>
<dbReference type="EMBL" id="NCSJ02000129">
    <property type="protein sequence ID" value="RFU29420.1"/>
    <property type="molecule type" value="Genomic_DNA"/>
</dbReference>
<dbReference type="PANTHER" id="PTHR47540">
    <property type="entry name" value="THIAMINE REPRESSIBLE GENES REGULATORY PROTEIN THI5"/>
    <property type="match status" value="1"/>
</dbReference>
<dbReference type="InterPro" id="IPR007219">
    <property type="entry name" value="XnlR_reg_dom"/>
</dbReference>